<keyword evidence="2" id="KW-0067">ATP-binding</keyword>
<dbReference type="SUPFAM" id="SSF52540">
    <property type="entry name" value="P-loop containing nucleoside triphosphate hydrolases"/>
    <property type="match status" value="1"/>
</dbReference>
<name>A0A174MRD8_9FIRM</name>
<dbReference type="InterPro" id="IPR000212">
    <property type="entry name" value="DNA_helicase_UvrD/REP"/>
</dbReference>
<keyword evidence="2" id="KW-0347">Helicase</keyword>
<proteinExistence type="predicted"/>
<dbReference type="AlphaFoldDB" id="A0A174MRD8"/>
<dbReference type="Proteomes" id="UP000095602">
    <property type="component" value="Unassembled WGS sequence"/>
</dbReference>
<dbReference type="GO" id="GO:0005829">
    <property type="term" value="C:cytosol"/>
    <property type="evidence" value="ECO:0007669"/>
    <property type="project" value="TreeGrafter"/>
</dbReference>
<evidence type="ECO:0000313" key="3">
    <source>
        <dbReference type="Proteomes" id="UP000095602"/>
    </source>
</evidence>
<dbReference type="GO" id="GO:0043138">
    <property type="term" value="F:3'-5' DNA helicase activity"/>
    <property type="evidence" value="ECO:0007669"/>
    <property type="project" value="TreeGrafter"/>
</dbReference>
<dbReference type="GO" id="GO:0033202">
    <property type="term" value="C:DNA helicase complex"/>
    <property type="evidence" value="ECO:0007669"/>
    <property type="project" value="TreeGrafter"/>
</dbReference>
<dbReference type="PANTHER" id="PTHR11070">
    <property type="entry name" value="UVRD / RECB / PCRA DNA HELICASE FAMILY MEMBER"/>
    <property type="match status" value="1"/>
</dbReference>
<keyword evidence="2" id="KW-0547">Nucleotide-binding</keyword>
<dbReference type="InterPro" id="IPR027417">
    <property type="entry name" value="P-loop_NTPase"/>
</dbReference>
<dbReference type="GO" id="GO:0005524">
    <property type="term" value="F:ATP binding"/>
    <property type="evidence" value="ECO:0007669"/>
    <property type="project" value="InterPro"/>
</dbReference>
<dbReference type="RefSeq" id="WP_055274583.1">
    <property type="nucleotide sequence ID" value="NZ_CZAJ01000037.1"/>
</dbReference>
<reference evidence="2 3" key="1">
    <citation type="submission" date="2015-09" db="EMBL/GenBank/DDBJ databases">
        <authorList>
            <consortium name="Pathogen Informatics"/>
        </authorList>
    </citation>
    <scope>NUCLEOTIDE SEQUENCE [LARGE SCALE GENOMIC DNA]</scope>
    <source>
        <strain evidence="2 3">2789STDY5834884</strain>
    </source>
</reference>
<dbReference type="GO" id="GO:0000725">
    <property type="term" value="P:recombinational repair"/>
    <property type="evidence" value="ECO:0007669"/>
    <property type="project" value="TreeGrafter"/>
</dbReference>
<dbReference type="GO" id="GO:0003677">
    <property type="term" value="F:DNA binding"/>
    <property type="evidence" value="ECO:0007669"/>
    <property type="project" value="InterPro"/>
</dbReference>
<keyword evidence="2" id="KW-0378">Hydrolase</keyword>
<accession>A0A174MRD8</accession>
<protein>
    <submittedName>
        <fullName evidence="2">Superfamily I DNA and RNA helicases</fullName>
    </submittedName>
</protein>
<dbReference type="PANTHER" id="PTHR11070:SF2">
    <property type="entry name" value="ATP-DEPENDENT DNA HELICASE SRS2"/>
    <property type="match status" value="1"/>
</dbReference>
<dbReference type="InterPro" id="IPR027785">
    <property type="entry name" value="UvrD-like_helicase_C"/>
</dbReference>
<feature type="domain" description="UvrD-like helicase C-terminal" evidence="1">
    <location>
        <begin position="562"/>
        <end position="611"/>
    </location>
</feature>
<sequence>MAIDIVRGAIKNQIASADLIETINGVQNEYTGTLFLAYPLSATAESVVTIDALLVTKEKGIIAFIFDSGAEREEQQDSLYYQITNTLNNYETLRKGRRLAVEPNVITYCVEFEVPECSDEYIYASRDNLKEILENSIGNFDSNYYEKLIEALQKISTMKPKKQRRNVVKESSRGAIMKNIEKQIANLDQWQKKAAFEVPEGPQRIRGLAGSGKTVVLALKAAYLHAQYPDWNIAVTYYTRSLSQQFSEMIANFSREFIGDEPDWNRLHIIHAWGTYSEEGIYSIAVRKVGLTPLNYTNAKSKYGSNGAFEGICREAVSAFGNQTYEEYDAILIDEAQDMPSDFFKLCYSLLKEPKRLVFAYDELQNLGNNSMPSLEEMFGLNMDGTPKVVLENKVNEARQDIVLPICYRNTPWALTLAHSLGFGIYRPEGLVQLFSDTDLWTDIGYKVISGTLENGKHVKLMRSEEASPTYFKDLLDKDDAVLVERFDNCIQEYKWVSEQIKKNIEEDELDPDDILVIFPDTYYAKSEYAEFRKFLILNGINSNLVGVATSRDTFKTEGCITCSHIYRAKGNEAPMVYILNADYCAQNIELRKVRNILFTAITRSRAWVRICGVGDGIDILLNETKHCTDKGYALEFKIPTEAELKK</sequence>
<dbReference type="Gene3D" id="3.40.50.300">
    <property type="entry name" value="P-loop containing nucleotide triphosphate hydrolases"/>
    <property type="match status" value="2"/>
</dbReference>
<evidence type="ECO:0000313" key="2">
    <source>
        <dbReference type="EMBL" id="CUP37876.1"/>
    </source>
</evidence>
<gene>
    <name evidence="2" type="ORF">ERS852497_02703</name>
</gene>
<dbReference type="EMBL" id="CZAJ01000037">
    <property type="protein sequence ID" value="CUP37876.1"/>
    <property type="molecule type" value="Genomic_DNA"/>
</dbReference>
<organism evidence="2 3">
    <name type="scientific">Agathobacter rectalis</name>
    <dbReference type="NCBI Taxonomy" id="39491"/>
    <lineage>
        <taxon>Bacteria</taxon>
        <taxon>Bacillati</taxon>
        <taxon>Bacillota</taxon>
        <taxon>Clostridia</taxon>
        <taxon>Lachnospirales</taxon>
        <taxon>Lachnospiraceae</taxon>
        <taxon>Agathobacter</taxon>
    </lineage>
</organism>
<evidence type="ECO:0000259" key="1">
    <source>
        <dbReference type="Pfam" id="PF13538"/>
    </source>
</evidence>
<dbReference type="Pfam" id="PF13538">
    <property type="entry name" value="UvrD_C_2"/>
    <property type="match status" value="1"/>
</dbReference>